<keyword evidence="3" id="KW-1185">Reference proteome</keyword>
<proteinExistence type="predicted"/>
<dbReference type="InParanoid" id="A0A0D2VLF2"/>
<accession>A0A0D2VLF2</accession>
<dbReference type="Proteomes" id="UP000008743">
    <property type="component" value="Unassembled WGS sequence"/>
</dbReference>
<dbReference type="EMBL" id="KE346362">
    <property type="protein sequence ID" value="KJE90942.1"/>
    <property type="molecule type" value="Genomic_DNA"/>
</dbReference>
<reference evidence="3" key="1">
    <citation type="submission" date="2011-02" db="EMBL/GenBank/DDBJ databases">
        <title>The Genome Sequence of Capsaspora owczarzaki ATCC 30864.</title>
        <authorList>
            <person name="Russ C."/>
            <person name="Cuomo C."/>
            <person name="Burger G."/>
            <person name="Gray M.W."/>
            <person name="Holland P.W.H."/>
            <person name="King N."/>
            <person name="Lang F.B.F."/>
            <person name="Roger A.J."/>
            <person name="Ruiz-Trillo I."/>
            <person name="Young S.K."/>
            <person name="Zeng Q."/>
            <person name="Gargeya S."/>
            <person name="Alvarado L."/>
            <person name="Berlin A."/>
            <person name="Chapman S.B."/>
            <person name="Chen Z."/>
            <person name="Freedman E."/>
            <person name="Gellesch M."/>
            <person name="Goldberg J."/>
            <person name="Griggs A."/>
            <person name="Gujja S."/>
            <person name="Heilman E."/>
            <person name="Heiman D."/>
            <person name="Howarth C."/>
            <person name="Mehta T."/>
            <person name="Neiman D."/>
            <person name="Pearson M."/>
            <person name="Roberts A."/>
            <person name="Saif S."/>
            <person name="Shea T."/>
            <person name="Shenoy N."/>
            <person name="Sisk P."/>
            <person name="Stolte C."/>
            <person name="Sykes S."/>
            <person name="White J."/>
            <person name="Yandava C."/>
            <person name="Haas B."/>
            <person name="Nusbaum C."/>
            <person name="Birren B."/>
        </authorList>
    </citation>
    <scope>NUCLEOTIDE SEQUENCE</scope>
    <source>
        <strain evidence="3">ATCC 30864</strain>
    </source>
</reference>
<evidence type="ECO:0000256" key="1">
    <source>
        <dbReference type="SAM" id="MobiDB-lite"/>
    </source>
</evidence>
<organism evidence="2 3">
    <name type="scientific">Capsaspora owczarzaki (strain ATCC 30864)</name>
    <dbReference type="NCBI Taxonomy" id="595528"/>
    <lineage>
        <taxon>Eukaryota</taxon>
        <taxon>Filasterea</taxon>
        <taxon>Capsaspora</taxon>
    </lineage>
</organism>
<evidence type="ECO:0000313" key="2">
    <source>
        <dbReference type="EMBL" id="KJE90942.1"/>
    </source>
</evidence>
<dbReference type="PhylomeDB" id="A0A0D2VLF2"/>
<dbReference type="RefSeq" id="XP_011270186.1">
    <property type="nucleotide sequence ID" value="XM_011271884.1"/>
</dbReference>
<evidence type="ECO:0000313" key="3">
    <source>
        <dbReference type="Proteomes" id="UP000008743"/>
    </source>
</evidence>
<sequence>MSDDSDDSDGSNDSDGYDSDTVVVDANDGSDYGSAVHFDDRESDDDTLDELNCRRHPMYREYAPALNANPNTYVVRPFGYVGILHKRNPATDSFWNSIREAGFDPEEWVISMLKCQRPVPTQLKQGSAAAAAAAAAHEAASSQSEQAPTPWALAVAEAAKAGVLCASCSISEATTARASSSSGSSSGVETADSNRVPLSVWWDIFDGSEDFPLDGFIQNHPVNREPDFNPLDASPEFNWAVGRRLLPSFVASKSAERARFSHRGVAIDTKSRFVRRCLRRAERNASRIFMVDEATATSCSINQSNIDRLTFHGDLLRDPTLQMDLVATGVPLDAKLHWADSDPYFASFSSGTGGEQTGWVMHSRRYTRYWDDIESPLMTGSIMELFDALETIRVGRSLTLSTALLGNDMYCDQFYTPSAVWVMLFRYWIFVERVRPPKDIIQHCASTSIDMLRYCLRHHYQEMHGLREKLLAFWLENHVNRSRPNAWNCVTLVLEWLYPERKPASYDCVHPPRPTGPSIYDKFGVTEEAEWVVCGIPFGYYADWFKEAAGWDMAPVLEWLPELGRQNFIDRPTSYFSNWLYQFELASFHVKHPYDRALGKEWARLHDRVEATNQETLKQILQMAEQAQPLRLSSLCRLKLWRHEGSEAAVAKALGVSNIDALLGLVPPVPQPDLRVPEDVAQFVLDMPLARHLQRVPAYHEMS</sequence>
<gene>
    <name evidence="2" type="ORF">CAOG_008586</name>
</gene>
<protein>
    <submittedName>
        <fullName evidence="2">Uncharacterized protein</fullName>
    </submittedName>
</protein>
<feature type="region of interest" description="Disordered" evidence="1">
    <location>
        <begin position="1"/>
        <end position="48"/>
    </location>
</feature>
<dbReference type="AlphaFoldDB" id="A0A0D2VLF2"/>
<name>A0A0D2VLF2_CAPO3</name>
<feature type="compositionally biased region" description="Acidic residues" evidence="1">
    <location>
        <begin position="1"/>
        <end position="18"/>
    </location>
</feature>